<keyword evidence="2" id="KW-1185">Reference proteome</keyword>
<dbReference type="GeneID" id="54365749"/>
<name>A0A6J3LW93_9PEZI</name>
<sequence length="822" mass="94040">MAGSSTKDTHMLIETSSDGRQSSKDYVPPFDRHPKVHPRCFLGAECTENHSNKSRPTIPLRSIEFCVVCLRLVSQKPFKPEGFITIVPFDGTPRKAIILRHSDYERCSQFECCDASWDVLNAVVICRGLCSLLAREILDKDPYLLLLLGELLKPADFRRSSVEKAYSDLLKRLTRVEVVQRSQLDIEASLNALLKSLPLELHQDILSLAWNSKAWLTYVYDNHIKPFLEAERNSLKYKEHMALEHPHDISQTVENITQSEVKFLGKSYVAIEHHEYDDIGSDDEGEDEHGKKWKEWKGWYTAKGNEKLVISLDNIGCRAINVLGDPETPRGLRYRVFKKDEMMSLWCKGALIGDIVPRYARHRDLQWGLDKSTGGYFPWSTPGIYDVHASFTGPQSSSHIYTFLVTTYPVPANLSAITVGLTSYRKIIEVLQFHDEQGKGTNMKGLLNLLPLGMSLDDYLWIHFPLWKDEKIKQIHVRHRRGNDFFHLKKVDPPFRIDENTLIIETTQGRFCHLGPYIPLEWRKLSDNLLDDLHLNHDDDLMNEHNDDEDDDDEEDDDDNDNGVSDDHDGDADDDDDNVIVADHENWRERGLKSFRMSSLLRGGNKSKTITHLHLTESREGEQPVMYVALTLDRGSKPLDFYKDDKHDKDSELAVRHKQIIWQNTFSPPQPSREWTRAELEVLSEADMGNVRSYRCQDFLYISKPPAEPKSLWHCIGMMLETSNGPIVLGQWIPDDIAKLQDGRLKIRGPFSAEGGIRFSTETGSDLYKDPGPIFVNKAVIGSASIHANADTIISWWANHDANGPRNRLQVRNKFQDVEMTG</sequence>
<reference evidence="3" key="1">
    <citation type="submission" date="2020-01" db="EMBL/GenBank/DDBJ databases">
        <authorList>
            <consortium name="DOE Joint Genome Institute"/>
            <person name="Haridas S."/>
            <person name="Albert R."/>
            <person name="Binder M."/>
            <person name="Bloem J."/>
            <person name="Labutti K."/>
            <person name="Salamov A."/>
            <person name="Andreopoulos B."/>
            <person name="Baker S.E."/>
            <person name="Barry K."/>
            <person name="Bills G."/>
            <person name="Bluhm B.H."/>
            <person name="Cannon C."/>
            <person name="Castanera R."/>
            <person name="Culley D.E."/>
            <person name="Daum C."/>
            <person name="Ezra D."/>
            <person name="Gonzalez J.B."/>
            <person name="Henrissat B."/>
            <person name="Kuo A."/>
            <person name="Liang C."/>
            <person name="Lipzen A."/>
            <person name="Lutzoni F."/>
            <person name="Magnuson J."/>
            <person name="Mondo S."/>
            <person name="Nolan M."/>
            <person name="Ohm R."/>
            <person name="Pangilinan J."/>
            <person name="Park H.-J."/>
            <person name="Ramirez L."/>
            <person name="Alfaro M."/>
            <person name="Sun H."/>
            <person name="Tritt A."/>
            <person name="Yoshinaga Y."/>
            <person name="Zwiers L.-H."/>
            <person name="Turgeon B.G."/>
            <person name="Goodwin S.B."/>
            <person name="Spatafora J.W."/>
            <person name="Crous P.W."/>
            <person name="Grigoriev I.V."/>
        </authorList>
    </citation>
    <scope>NUCLEOTIDE SEQUENCE</scope>
    <source>
        <strain evidence="3">CBS 342.82</strain>
    </source>
</reference>
<dbReference type="AlphaFoldDB" id="A0A6J3LW93"/>
<evidence type="ECO:0000313" key="3">
    <source>
        <dbReference type="RefSeq" id="XP_033456969.1"/>
    </source>
</evidence>
<gene>
    <name evidence="3" type="ORF">K489DRAFT_412608</name>
</gene>
<feature type="compositionally biased region" description="Acidic residues" evidence="1">
    <location>
        <begin position="546"/>
        <end position="561"/>
    </location>
</feature>
<feature type="compositionally biased region" description="Acidic residues" evidence="1">
    <location>
        <begin position="568"/>
        <end position="578"/>
    </location>
</feature>
<evidence type="ECO:0000313" key="2">
    <source>
        <dbReference type="Proteomes" id="UP000504637"/>
    </source>
</evidence>
<feature type="region of interest" description="Disordered" evidence="1">
    <location>
        <begin position="537"/>
        <end position="578"/>
    </location>
</feature>
<dbReference type="RefSeq" id="XP_033456969.1">
    <property type="nucleotide sequence ID" value="XM_033607950.1"/>
</dbReference>
<accession>A0A6J3LW93</accession>
<evidence type="ECO:0000256" key="1">
    <source>
        <dbReference type="SAM" id="MobiDB-lite"/>
    </source>
</evidence>
<dbReference type="Proteomes" id="UP000504637">
    <property type="component" value="Unplaced"/>
</dbReference>
<proteinExistence type="predicted"/>
<reference evidence="3" key="2">
    <citation type="submission" date="2020-04" db="EMBL/GenBank/DDBJ databases">
        <authorList>
            <consortium name="NCBI Genome Project"/>
        </authorList>
    </citation>
    <scope>NUCLEOTIDE SEQUENCE</scope>
    <source>
        <strain evidence="3">CBS 342.82</strain>
    </source>
</reference>
<feature type="region of interest" description="Disordered" evidence="1">
    <location>
        <begin position="1"/>
        <end position="31"/>
    </location>
</feature>
<protein>
    <submittedName>
        <fullName evidence="3">Uncharacterized protein</fullName>
    </submittedName>
</protein>
<organism evidence="3">
    <name type="scientific">Dissoconium aciculare CBS 342.82</name>
    <dbReference type="NCBI Taxonomy" id="1314786"/>
    <lineage>
        <taxon>Eukaryota</taxon>
        <taxon>Fungi</taxon>
        <taxon>Dikarya</taxon>
        <taxon>Ascomycota</taxon>
        <taxon>Pezizomycotina</taxon>
        <taxon>Dothideomycetes</taxon>
        <taxon>Dothideomycetidae</taxon>
        <taxon>Mycosphaerellales</taxon>
        <taxon>Dissoconiaceae</taxon>
        <taxon>Dissoconium</taxon>
    </lineage>
</organism>
<reference evidence="3" key="3">
    <citation type="submission" date="2025-08" db="UniProtKB">
        <authorList>
            <consortium name="RefSeq"/>
        </authorList>
    </citation>
    <scope>IDENTIFICATION</scope>
    <source>
        <strain evidence="3">CBS 342.82</strain>
    </source>
</reference>
<dbReference type="OrthoDB" id="3481287at2759"/>